<dbReference type="PANTHER" id="PTHR30151">
    <property type="entry name" value="ALKANE SULFONATE ABC TRANSPORTER-RELATED, MEMBRANE SUBUNIT"/>
    <property type="match status" value="1"/>
</dbReference>
<feature type="transmembrane region" description="Helical" evidence="7">
    <location>
        <begin position="510"/>
        <end position="529"/>
    </location>
</feature>
<comment type="similarity">
    <text evidence="7">Belongs to the binding-protein-dependent transport system permease family.</text>
</comment>
<feature type="transmembrane region" description="Helical" evidence="7">
    <location>
        <begin position="142"/>
        <end position="162"/>
    </location>
</feature>
<feature type="transmembrane region" description="Helical" evidence="7">
    <location>
        <begin position="107"/>
        <end position="130"/>
    </location>
</feature>
<feature type="transmembrane region" description="Helical" evidence="7">
    <location>
        <begin position="414"/>
        <end position="434"/>
    </location>
</feature>
<comment type="subcellular location">
    <subcellularLocation>
        <location evidence="1 7">Cell membrane</location>
        <topology evidence="1 7">Multi-pass membrane protein</topology>
    </subcellularLocation>
</comment>
<dbReference type="Proteomes" id="UP000515708">
    <property type="component" value="Chromosome"/>
</dbReference>
<dbReference type="Gene3D" id="1.10.3720.10">
    <property type="entry name" value="MetI-like"/>
    <property type="match status" value="2"/>
</dbReference>
<keyword evidence="6 7" id="KW-0472">Membrane</keyword>
<dbReference type="PANTHER" id="PTHR30151:SF20">
    <property type="entry name" value="ABC TRANSPORTER PERMEASE PROTEIN HI_0355-RELATED"/>
    <property type="match status" value="1"/>
</dbReference>
<proteinExistence type="inferred from homology"/>
<evidence type="ECO:0000313" key="9">
    <source>
        <dbReference type="EMBL" id="QMU98399.1"/>
    </source>
</evidence>
<dbReference type="Pfam" id="PF00528">
    <property type="entry name" value="BPD_transp_1"/>
    <property type="match status" value="2"/>
</dbReference>
<gene>
    <name evidence="9" type="ORF">FVO59_15340</name>
</gene>
<evidence type="ECO:0000256" key="5">
    <source>
        <dbReference type="ARBA" id="ARBA00022989"/>
    </source>
</evidence>
<dbReference type="GO" id="GO:0005886">
    <property type="term" value="C:plasma membrane"/>
    <property type="evidence" value="ECO:0007669"/>
    <property type="project" value="UniProtKB-SubCell"/>
</dbReference>
<keyword evidence="2 7" id="KW-0813">Transport</keyword>
<keyword evidence="3" id="KW-1003">Cell membrane</keyword>
<evidence type="ECO:0000256" key="4">
    <source>
        <dbReference type="ARBA" id="ARBA00022692"/>
    </source>
</evidence>
<feature type="transmembrane region" description="Helical" evidence="7">
    <location>
        <begin position="80"/>
        <end position="100"/>
    </location>
</feature>
<dbReference type="EMBL" id="CP043732">
    <property type="protein sequence ID" value="QMU98399.1"/>
    <property type="molecule type" value="Genomic_DNA"/>
</dbReference>
<dbReference type="PROSITE" id="PS50928">
    <property type="entry name" value="ABC_TM1"/>
    <property type="match status" value="2"/>
</dbReference>
<feature type="transmembrane region" description="Helical" evidence="7">
    <location>
        <begin position="293"/>
        <end position="315"/>
    </location>
</feature>
<evidence type="ECO:0000259" key="8">
    <source>
        <dbReference type="PROSITE" id="PS50928"/>
    </source>
</evidence>
<reference evidence="9 10" key="1">
    <citation type="journal article" date="2020" name="Front. Microbiol.">
        <title>Design of Bacterial Strain-Specific qPCR Assays Using NGS Data and Publicly Available Resources and Its Application to Track Biocontrol Strains.</title>
        <authorList>
            <person name="Hernandez I."/>
            <person name="Sant C."/>
            <person name="Martinez R."/>
            <person name="Fernandez C."/>
        </authorList>
    </citation>
    <scope>NUCLEOTIDE SEQUENCE [LARGE SCALE GENOMIC DNA]</scope>
    <source>
        <strain evidence="9 10">B24</strain>
    </source>
</reference>
<feature type="transmembrane region" description="Helical" evidence="7">
    <location>
        <begin position="23"/>
        <end position="46"/>
    </location>
</feature>
<evidence type="ECO:0000256" key="6">
    <source>
        <dbReference type="ARBA" id="ARBA00023136"/>
    </source>
</evidence>
<name>A0A7D7WGH1_9MICO</name>
<dbReference type="InterPro" id="IPR035906">
    <property type="entry name" value="MetI-like_sf"/>
</dbReference>
<organism evidence="9 10">
    <name type="scientific">Microbacterium esteraromaticum</name>
    <dbReference type="NCBI Taxonomy" id="57043"/>
    <lineage>
        <taxon>Bacteria</taxon>
        <taxon>Bacillati</taxon>
        <taxon>Actinomycetota</taxon>
        <taxon>Actinomycetes</taxon>
        <taxon>Micrococcales</taxon>
        <taxon>Microbacteriaceae</taxon>
        <taxon>Microbacterium</taxon>
    </lineage>
</organism>
<evidence type="ECO:0000256" key="1">
    <source>
        <dbReference type="ARBA" id="ARBA00004651"/>
    </source>
</evidence>
<dbReference type="InterPro" id="IPR000515">
    <property type="entry name" value="MetI-like"/>
</dbReference>
<feature type="transmembrane region" description="Helical" evidence="7">
    <location>
        <begin position="192"/>
        <end position="213"/>
    </location>
</feature>
<evidence type="ECO:0000256" key="7">
    <source>
        <dbReference type="RuleBase" id="RU363032"/>
    </source>
</evidence>
<feature type="domain" description="ABC transmembrane type-1" evidence="8">
    <location>
        <begin position="349"/>
        <end position="529"/>
    </location>
</feature>
<keyword evidence="5 7" id="KW-1133">Transmembrane helix</keyword>
<evidence type="ECO:0000313" key="10">
    <source>
        <dbReference type="Proteomes" id="UP000515708"/>
    </source>
</evidence>
<sequence length="542" mass="55291">MSATVAIATGAPSARRRRLDPRLVGVFGTLGIVAVWWMLAAGPLAAAGTIPTPPAVVAQLVQDGFAFYVPNTTVTMLEAVQGYAIGVGLGLVAAATALVLPISERFVVQIAVISYCVPIVAIGPIVYLLVGAPRGGGPSGTAVVLAAFAVFFTTVINALLGFRSADRRALDLVTAYGGGAATRLRKVQVFSALPSIFSALKIAAPGALLGAILGEYVGGVDRGLGPAMVNAQQNMDVERTWGVAIVAAAIAGVSFAVIGLLERLARAVGLVAESTTAGFGADDALRGAGGWRAIASSIATVALLVVLWDLALRVFGVSPFVGKGPLEVIAHFFTAEEAAVNRAQIGADTAVTLGHAAIGFGAGLGVAAIVAVLFVLVPPLEFAIMPLAMMMRSVPLVALAPIVILIFGRDIMTLSVIGGLVVFFPALVNLTMGLRSTPPQLTDLISVYGGRGTTVMRLARVPAALPALFSSIRIAIPGAIGGALLAEWLATGNGLGYAIVSAIGRSDNTSVWACVVAITVSSLALYGLASMAEQLVRRRWGG</sequence>
<feature type="domain" description="ABC transmembrane type-1" evidence="8">
    <location>
        <begin position="68"/>
        <end position="262"/>
    </location>
</feature>
<accession>A0A7D7WGH1</accession>
<dbReference type="SUPFAM" id="SSF161098">
    <property type="entry name" value="MetI-like"/>
    <property type="match status" value="2"/>
</dbReference>
<keyword evidence="4 7" id="KW-0812">Transmembrane</keyword>
<dbReference type="RefSeq" id="WP_182253419.1">
    <property type="nucleotide sequence ID" value="NZ_CP043732.1"/>
</dbReference>
<feature type="transmembrane region" description="Helical" evidence="7">
    <location>
        <begin position="465"/>
        <end position="490"/>
    </location>
</feature>
<dbReference type="GO" id="GO:0055085">
    <property type="term" value="P:transmembrane transport"/>
    <property type="evidence" value="ECO:0007669"/>
    <property type="project" value="InterPro"/>
</dbReference>
<evidence type="ECO:0000256" key="2">
    <source>
        <dbReference type="ARBA" id="ARBA00022448"/>
    </source>
</evidence>
<feature type="transmembrane region" description="Helical" evidence="7">
    <location>
        <begin position="241"/>
        <end position="261"/>
    </location>
</feature>
<feature type="transmembrane region" description="Helical" evidence="7">
    <location>
        <begin position="389"/>
        <end position="408"/>
    </location>
</feature>
<dbReference type="CDD" id="cd06261">
    <property type="entry name" value="TM_PBP2"/>
    <property type="match status" value="1"/>
</dbReference>
<feature type="transmembrane region" description="Helical" evidence="7">
    <location>
        <begin position="356"/>
        <end position="377"/>
    </location>
</feature>
<dbReference type="AlphaFoldDB" id="A0A7D7WGH1"/>
<protein>
    <submittedName>
        <fullName evidence="9">ABC transporter permease subunit</fullName>
    </submittedName>
</protein>
<evidence type="ECO:0000256" key="3">
    <source>
        <dbReference type="ARBA" id="ARBA00022475"/>
    </source>
</evidence>